<keyword evidence="2" id="KW-1185">Reference proteome</keyword>
<dbReference type="Proteomes" id="UP000447434">
    <property type="component" value="Chromosome 6"/>
</dbReference>
<protein>
    <recommendedName>
        <fullName evidence="3">Ubiquitin-like protease family profile domain-containing protein</fullName>
    </recommendedName>
</protein>
<dbReference type="OrthoDB" id="1434197at2759"/>
<proteinExistence type="predicted"/>
<dbReference type="InterPro" id="IPR038765">
    <property type="entry name" value="Papain-like_cys_pep_sf"/>
</dbReference>
<dbReference type="AlphaFoldDB" id="A0A6A4QFK8"/>
<dbReference type="SUPFAM" id="SSF54001">
    <property type="entry name" value="Cysteine proteinases"/>
    <property type="match status" value="1"/>
</dbReference>
<gene>
    <name evidence="1" type="ORF">Lalb_Chr06g0171961</name>
</gene>
<evidence type="ECO:0000313" key="2">
    <source>
        <dbReference type="Proteomes" id="UP000447434"/>
    </source>
</evidence>
<name>A0A6A4QFK8_LUPAL</name>
<reference evidence="2" key="1">
    <citation type="journal article" date="2020" name="Nat. Commun.">
        <title>Genome sequence of the cluster root forming white lupin.</title>
        <authorList>
            <person name="Hufnagel B."/>
            <person name="Marques A."/>
            <person name="Soriano A."/>
            <person name="Marques L."/>
            <person name="Divol F."/>
            <person name="Doumas P."/>
            <person name="Sallet E."/>
            <person name="Mancinotti D."/>
            <person name="Carrere S."/>
            <person name="Marande W."/>
            <person name="Arribat S."/>
            <person name="Keller J."/>
            <person name="Huneau C."/>
            <person name="Blein T."/>
            <person name="Aime D."/>
            <person name="Laguerre M."/>
            <person name="Taylor J."/>
            <person name="Schubert V."/>
            <person name="Nelson M."/>
            <person name="Geu-Flores F."/>
            <person name="Crespi M."/>
            <person name="Gallardo-Guerrero K."/>
            <person name="Delaux P.-M."/>
            <person name="Salse J."/>
            <person name="Berges H."/>
            <person name="Guyot R."/>
            <person name="Gouzy J."/>
            <person name="Peret B."/>
        </authorList>
    </citation>
    <scope>NUCLEOTIDE SEQUENCE [LARGE SCALE GENOMIC DNA]</scope>
    <source>
        <strain evidence="2">cv. Amiga</strain>
    </source>
</reference>
<organism evidence="1 2">
    <name type="scientific">Lupinus albus</name>
    <name type="common">White lupine</name>
    <name type="synonym">Lupinus termis</name>
    <dbReference type="NCBI Taxonomy" id="3870"/>
    <lineage>
        <taxon>Eukaryota</taxon>
        <taxon>Viridiplantae</taxon>
        <taxon>Streptophyta</taxon>
        <taxon>Embryophyta</taxon>
        <taxon>Tracheophyta</taxon>
        <taxon>Spermatophyta</taxon>
        <taxon>Magnoliopsida</taxon>
        <taxon>eudicotyledons</taxon>
        <taxon>Gunneridae</taxon>
        <taxon>Pentapetalae</taxon>
        <taxon>rosids</taxon>
        <taxon>fabids</taxon>
        <taxon>Fabales</taxon>
        <taxon>Fabaceae</taxon>
        <taxon>Papilionoideae</taxon>
        <taxon>50 kb inversion clade</taxon>
        <taxon>genistoids sensu lato</taxon>
        <taxon>core genistoids</taxon>
        <taxon>Genisteae</taxon>
        <taxon>Lupinus</taxon>
    </lineage>
</organism>
<dbReference type="EMBL" id="WOCE01000006">
    <property type="protein sequence ID" value="KAE9612339.1"/>
    <property type="molecule type" value="Genomic_DNA"/>
</dbReference>
<comment type="caution">
    <text evidence="1">The sequence shown here is derived from an EMBL/GenBank/DDBJ whole genome shotgun (WGS) entry which is preliminary data.</text>
</comment>
<evidence type="ECO:0008006" key="3">
    <source>
        <dbReference type="Google" id="ProtNLM"/>
    </source>
</evidence>
<evidence type="ECO:0000313" key="1">
    <source>
        <dbReference type="EMBL" id="KAE9612339.1"/>
    </source>
</evidence>
<sequence>MVEDNVHWYLMVVDIDDYAIYKLDTWDMKTFRQRRHSDMLKMASIFDRVLNQPHYEMKMKYFPKNLSSWEIKNGERIPNLWNSRNSATWVIQWLKMEDLFMSTVIGELHDETVRMKTAMKLIMHDMNKMKK</sequence>
<accession>A0A6A4QFK8</accession>